<reference evidence="3 4" key="1">
    <citation type="submission" date="2024-02" db="EMBL/GenBank/DDBJ databases">
        <authorList>
            <consortium name="ELIXIR-Norway"/>
            <consortium name="Elixir Norway"/>
        </authorList>
    </citation>
    <scope>NUCLEOTIDE SEQUENCE [LARGE SCALE GENOMIC DNA]</scope>
</reference>
<dbReference type="EMBL" id="OZ019893">
    <property type="protein sequence ID" value="CAK9192197.1"/>
    <property type="molecule type" value="Genomic_DNA"/>
</dbReference>
<dbReference type="PANTHER" id="PTHR33982:SF7">
    <property type="entry name" value="OS07G0154300 PROTEIN"/>
    <property type="match status" value="1"/>
</dbReference>
<name>A0ABP0TC75_9BRYO</name>
<evidence type="ECO:0000256" key="1">
    <source>
        <dbReference type="SAM" id="MobiDB-lite"/>
    </source>
</evidence>
<feature type="region of interest" description="Disordered" evidence="1">
    <location>
        <begin position="60"/>
        <end position="89"/>
    </location>
</feature>
<dbReference type="PANTHER" id="PTHR33982">
    <property type="entry name" value="OUTER ENVELOPE MEMBRANE PROTEIN 7-RELATED"/>
    <property type="match status" value="1"/>
</dbReference>
<evidence type="ECO:0000256" key="2">
    <source>
        <dbReference type="SAM" id="SignalP"/>
    </source>
</evidence>
<protein>
    <submittedName>
        <fullName evidence="3">Uncharacterized protein</fullName>
    </submittedName>
</protein>
<dbReference type="InterPro" id="IPR038944">
    <property type="entry name" value="OEP7-like"/>
</dbReference>
<accession>A0ABP0TC75</accession>
<keyword evidence="4" id="KW-1185">Reference proteome</keyword>
<evidence type="ECO:0000313" key="3">
    <source>
        <dbReference type="EMBL" id="CAK9192197.1"/>
    </source>
</evidence>
<keyword evidence="2" id="KW-0732">Signal</keyword>
<dbReference type="Proteomes" id="UP001497512">
    <property type="component" value="Chromosome 1"/>
</dbReference>
<proteinExistence type="predicted"/>
<feature type="signal peptide" evidence="2">
    <location>
        <begin position="1"/>
        <end position="25"/>
    </location>
</feature>
<feature type="compositionally biased region" description="Basic residues" evidence="1">
    <location>
        <begin position="79"/>
        <end position="89"/>
    </location>
</feature>
<gene>
    <name evidence="3" type="ORF">CSSPTR1EN2_LOCUS1770</name>
</gene>
<feature type="chain" id="PRO_5045596771" evidence="2">
    <location>
        <begin position="26"/>
        <end position="89"/>
    </location>
</feature>
<evidence type="ECO:0000313" key="4">
    <source>
        <dbReference type="Proteomes" id="UP001497512"/>
    </source>
</evidence>
<organism evidence="3 4">
    <name type="scientific">Sphagnum troendelagicum</name>
    <dbReference type="NCBI Taxonomy" id="128251"/>
    <lineage>
        <taxon>Eukaryota</taxon>
        <taxon>Viridiplantae</taxon>
        <taxon>Streptophyta</taxon>
        <taxon>Embryophyta</taxon>
        <taxon>Bryophyta</taxon>
        <taxon>Sphagnophytina</taxon>
        <taxon>Sphagnopsida</taxon>
        <taxon>Sphagnales</taxon>
        <taxon>Sphagnaceae</taxon>
        <taxon>Sphagnum</taxon>
    </lineage>
</organism>
<sequence>MGGVETAVILVVAILLGWGAMEVACKPCLETGRSALNRSLDPDYDPDDEIATPYVEVPSRAAEEEEKEPAAFPDNSPKKLAKKSFKGES</sequence>